<sequence>MPGKKIVFLEDRPRSADEQMAIDLCLLERMGTGWNRLLRTYRFSGASVTVGRTFGKSIPPEWVILSPVVAVRPTGGGAVLHQDDFCLSLFLSPRPACSPRSFYPLVHGWLSHFLGSLSVDTVALKGTPLPSAPLRGLCFDEPVCGDLLWKSRKVLGGALRITSKGILYQGSLCMPGFSGICLENEFSGWYGKKGEKILEQLLQEEVRSCPV</sequence>
<organism evidence="2">
    <name type="scientific">Leptospirillum ferriphilum</name>
    <dbReference type="NCBI Taxonomy" id="178606"/>
    <lineage>
        <taxon>Bacteria</taxon>
        <taxon>Pseudomonadati</taxon>
        <taxon>Nitrospirota</taxon>
        <taxon>Nitrospiria</taxon>
        <taxon>Nitrospirales</taxon>
        <taxon>Nitrospiraceae</taxon>
        <taxon>Leptospirillum</taxon>
    </lineage>
</organism>
<feature type="domain" description="BPL/LPL catalytic" evidence="1">
    <location>
        <begin position="17"/>
        <end position="174"/>
    </location>
</feature>
<dbReference type="InterPro" id="IPR050664">
    <property type="entry name" value="Octanoyltrans_LipM/LipL"/>
</dbReference>
<protein>
    <recommendedName>
        <fullName evidence="1">BPL/LPL catalytic domain-containing protein</fullName>
    </recommendedName>
</protein>
<accession>A0A7C3LT08</accession>
<dbReference type="PANTHER" id="PTHR43679:SF2">
    <property type="entry name" value="OCTANOYL-[GCVH]:PROTEIN N-OCTANOYLTRANSFERASE"/>
    <property type="match status" value="1"/>
</dbReference>
<dbReference type="EMBL" id="DTMM01000082">
    <property type="protein sequence ID" value="HFT93099.1"/>
    <property type="molecule type" value="Genomic_DNA"/>
</dbReference>
<dbReference type="AlphaFoldDB" id="A0A7C3LT08"/>
<dbReference type="SUPFAM" id="SSF55681">
    <property type="entry name" value="Class II aaRS and biotin synthetases"/>
    <property type="match status" value="1"/>
</dbReference>
<gene>
    <name evidence="2" type="ORF">ENX03_03975</name>
</gene>
<dbReference type="InterPro" id="IPR004143">
    <property type="entry name" value="BPL_LPL_catalytic"/>
</dbReference>
<reference evidence="2" key="1">
    <citation type="journal article" date="2020" name="mSystems">
        <title>Genome- and Community-Level Interaction Insights into Carbon Utilization and Element Cycling Functions of Hydrothermarchaeota in Hydrothermal Sediment.</title>
        <authorList>
            <person name="Zhou Z."/>
            <person name="Liu Y."/>
            <person name="Xu W."/>
            <person name="Pan J."/>
            <person name="Luo Z.H."/>
            <person name="Li M."/>
        </authorList>
    </citation>
    <scope>NUCLEOTIDE SEQUENCE [LARGE SCALE GENOMIC DNA]</scope>
    <source>
        <strain evidence="2">SpSt-902</strain>
    </source>
</reference>
<evidence type="ECO:0000259" key="1">
    <source>
        <dbReference type="Pfam" id="PF21948"/>
    </source>
</evidence>
<dbReference type="InterPro" id="IPR045864">
    <property type="entry name" value="aa-tRNA-synth_II/BPL/LPL"/>
</dbReference>
<dbReference type="Pfam" id="PF21948">
    <property type="entry name" value="LplA-B_cat"/>
    <property type="match status" value="1"/>
</dbReference>
<dbReference type="Gene3D" id="3.30.930.10">
    <property type="entry name" value="Bira Bifunctional Protein, Domain 2"/>
    <property type="match status" value="1"/>
</dbReference>
<proteinExistence type="predicted"/>
<evidence type="ECO:0000313" key="2">
    <source>
        <dbReference type="EMBL" id="HFT93099.1"/>
    </source>
</evidence>
<comment type="caution">
    <text evidence="2">The sequence shown here is derived from an EMBL/GenBank/DDBJ whole genome shotgun (WGS) entry which is preliminary data.</text>
</comment>
<dbReference type="PANTHER" id="PTHR43679">
    <property type="entry name" value="OCTANOYLTRANSFERASE LIPM-RELATED"/>
    <property type="match status" value="1"/>
</dbReference>
<name>A0A7C3LT08_9BACT</name>